<accession>A0A926HQG3</accession>
<dbReference type="AlphaFoldDB" id="A0A926HQG3"/>
<keyword evidence="3" id="KW-1185">Reference proteome</keyword>
<keyword evidence="1" id="KW-0732">Signal</keyword>
<dbReference type="InterPro" id="IPR014202">
    <property type="entry name" value="Spore_II_R"/>
</dbReference>
<evidence type="ECO:0000313" key="3">
    <source>
        <dbReference type="Proteomes" id="UP000623172"/>
    </source>
</evidence>
<dbReference type="EMBL" id="JACRSR010000002">
    <property type="protein sequence ID" value="MBC8531710.1"/>
    <property type="molecule type" value="Genomic_DNA"/>
</dbReference>
<protein>
    <submittedName>
        <fullName evidence="2">Stage II sporulation protein R</fullName>
    </submittedName>
</protein>
<evidence type="ECO:0000256" key="1">
    <source>
        <dbReference type="SAM" id="SignalP"/>
    </source>
</evidence>
<feature type="signal peptide" evidence="1">
    <location>
        <begin position="1"/>
        <end position="23"/>
    </location>
</feature>
<gene>
    <name evidence="2" type="primary">spoIIR</name>
    <name evidence="2" type="ORF">H8696_07595</name>
</gene>
<evidence type="ECO:0000313" key="2">
    <source>
        <dbReference type="EMBL" id="MBC8531710.1"/>
    </source>
</evidence>
<feature type="chain" id="PRO_5038766189" evidence="1">
    <location>
        <begin position="24"/>
        <end position="188"/>
    </location>
</feature>
<dbReference type="RefSeq" id="WP_249316319.1">
    <property type="nucleotide sequence ID" value="NZ_JACRSR010000002.1"/>
</dbReference>
<dbReference type="NCBIfam" id="TIGR02837">
    <property type="entry name" value="spore_II_R"/>
    <property type="match status" value="1"/>
</dbReference>
<reference evidence="2" key="1">
    <citation type="submission" date="2020-08" db="EMBL/GenBank/DDBJ databases">
        <title>Genome public.</title>
        <authorList>
            <person name="Liu C."/>
            <person name="Sun Q."/>
        </authorList>
    </citation>
    <scope>NUCLEOTIDE SEQUENCE</scope>
    <source>
        <strain evidence="2">NSJ-53</strain>
    </source>
</reference>
<dbReference type="Proteomes" id="UP000623172">
    <property type="component" value="Unassembled WGS sequence"/>
</dbReference>
<dbReference type="Pfam" id="PF09551">
    <property type="entry name" value="Spore_II_R"/>
    <property type="match status" value="1"/>
</dbReference>
<name>A0A926HQG3_9FIRM</name>
<proteinExistence type="predicted"/>
<sequence length="188" mass="20679">MKRVILCAAVLVAVLFFSSASGSAVYPALRLHVIANSDTQLDQEVKLKIRDEILKTYTPLFSADATRSECRDILAGSLDEVEAIASGVLEEEGMDMPVAASLAVERFPARVYGETLYPQGRYEALRVVVGEGSGRNWWCVMFPPLCVVDTSGKDEPKLGPPAELMGDGSGEKEKMEVHSRIWDWLFKP</sequence>
<organism evidence="2 3">
    <name type="scientific">Gehongia tenuis</name>
    <dbReference type="NCBI Taxonomy" id="2763655"/>
    <lineage>
        <taxon>Bacteria</taxon>
        <taxon>Bacillati</taxon>
        <taxon>Bacillota</taxon>
        <taxon>Clostridia</taxon>
        <taxon>Christensenellales</taxon>
        <taxon>Christensenellaceae</taxon>
        <taxon>Gehongia</taxon>
    </lineage>
</organism>
<comment type="caution">
    <text evidence="2">The sequence shown here is derived from an EMBL/GenBank/DDBJ whole genome shotgun (WGS) entry which is preliminary data.</text>
</comment>